<proteinExistence type="predicted"/>
<dbReference type="Pfam" id="PF07699">
    <property type="entry name" value="Ephrin_rec_like"/>
    <property type="match status" value="2"/>
</dbReference>
<dbReference type="Gene3D" id="2.30.30.40">
    <property type="entry name" value="SH3 Domains"/>
    <property type="match status" value="1"/>
</dbReference>
<dbReference type="GO" id="GO:0005615">
    <property type="term" value="C:extracellular space"/>
    <property type="evidence" value="ECO:0007669"/>
    <property type="project" value="TreeGrafter"/>
</dbReference>
<dbReference type="InterPro" id="IPR041793">
    <property type="entry name" value="MyoVII_FERM_C1"/>
</dbReference>
<gene>
    <name evidence="5" type="primary">LOC106541425</name>
</gene>
<feature type="domain" description="SH3" evidence="3">
    <location>
        <begin position="21"/>
        <end position="87"/>
    </location>
</feature>
<sequence>MDPKRVKEEVVDFARFKWPLLFSRFYEAFKFSAGDDSGFLSFLKGDLLILDQDTGENVMNSGWANGINERTKQKGDFPTDSVYVLPTMTTPPPDIVEANGGKLQGQSFTLATIKGDEYTFTSNNAEDIRDLVVTFLEGLRRRSKYVVTLQDNPNPATMDKGGNPRAVMANLFGSECRKHAHVPSFCNDVDDIDCRFEDLPQKHCLEYNYDYENGFAIGPGGWGAINRLDYSYDDFVEVDSEEQLPKLPSDSVDVANSRVKRHKKINTPMSDHKIKLIFNITATVPLPDKRNDSLEAENQQRLLKTLERITNRLKRTLNKHPMYSFQLSSELLIADINSLEAEKAFLFCKPGSVLRGRMCVNCPLGTYYSLEHHACESCWIGSYQDEEGQLECKNCPSNTYTEYLHSRSMSECKAQCKPGTSSPNGLEICESCPFGKYQPTTGSKNCLSCPENMSTVKRGAVDISACGGTITNLIQESPIAYLAHFMEQRQSLEPDL</sequence>
<protein>
    <submittedName>
        <fullName evidence="5">Sushi, von Willebrand factor type A, EGF and pentraxin domain-containing protein 1-like</fullName>
    </submittedName>
</protein>
<evidence type="ECO:0000259" key="3">
    <source>
        <dbReference type="PROSITE" id="PS50002"/>
    </source>
</evidence>
<dbReference type="GO" id="GO:0007165">
    <property type="term" value="P:signal transduction"/>
    <property type="evidence" value="ECO:0007669"/>
    <property type="project" value="TreeGrafter"/>
</dbReference>
<dbReference type="GeneID" id="106541425"/>
<dbReference type="SMART" id="SM01411">
    <property type="entry name" value="Ephrin_rec_like"/>
    <property type="match status" value="2"/>
</dbReference>
<dbReference type="InterPro" id="IPR009030">
    <property type="entry name" value="Growth_fac_rcpt_cys_sf"/>
</dbReference>
<dbReference type="FunFam" id="2.10.50.10:FF:000018">
    <property type="entry name" value="Sushi, von Willebrand factor type A, EGF and pentraxin domain-containing 1"/>
    <property type="match status" value="1"/>
</dbReference>
<dbReference type="PROSITE" id="PS50002">
    <property type="entry name" value="SH3"/>
    <property type="match status" value="1"/>
</dbReference>
<dbReference type="KEGG" id="tsr:106541425"/>
<keyword evidence="1 2" id="KW-0728">SH3 domain</keyword>
<evidence type="ECO:0000313" key="5">
    <source>
        <dbReference type="RefSeq" id="XP_013912349.1"/>
    </source>
</evidence>
<dbReference type="RefSeq" id="XP_013912349.1">
    <property type="nucleotide sequence ID" value="XM_014056874.1"/>
</dbReference>
<keyword evidence="4" id="KW-1185">Reference proteome</keyword>
<evidence type="ECO:0000256" key="1">
    <source>
        <dbReference type="ARBA" id="ARBA00022443"/>
    </source>
</evidence>
<evidence type="ECO:0000256" key="2">
    <source>
        <dbReference type="PROSITE-ProRule" id="PRU00192"/>
    </source>
</evidence>
<reference evidence="5" key="1">
    <citation type="submission" date="2025-08" db="UniProtKB">
        <authorList>
            <consortium name="RefSeq"/>
        </authorList>
    </citation>
    <scope>IDENTIFICATION</scope>
    <source>
        <tissue evidence="5">Skeletal muscle</tissue>
    </source>
</reference>
<dbReference type="AlphaFoldDB" id="A0A6I9X9R9"/>
<dbReference type="Pfam" id="PF21998">
    <property type="entry name" value="FERM_C1_MyoVII"/>
    <property type="match status" value="1"/>
</dbReference>
<dbReference type="InterPro" id="IPR036028">
    <property type="entry name" value="SH3-like_dom_sf"/>
</dbReference>
<dbReference type="InterPro" id="IPR052071">
    <property type="entry name" value="SCUB_EGF-like_domain"/>
</dbReference>
<dbReference type="GO" id="GO:0009986">
    <property type="term" value="C:cell surface"/>
    <property type="evidence" value="ECO:0007669"/>
    <property type="project" value="TreeGrafter"/>
</dbReference>
<evidence type="ECO:0000313" key="4">
    <source>
        <dbReference type="Proteomes" id="UP000504617"/>
    </source>
</evidence>
<organism evidence="4 5">
    <name type="scientific">Thamnophis sirtalis</name>
    <dbReference type="NCBI Taxonomy" id="35019"/>
    <lineage>
        <taxon>Eukaryota</taxon>
        <taxon>Metazoa</taxon>
        <taxon>Chordata</taxon>
        <taxon>Craniata</taxon>
        <taxon>Vertebrata</taxon>
        <taxon>Euteleostomi</taxon>
        <taxon>Lepidosauria</taxon>
        <taxon>Squamata</taxon>
        <taxon>Bifurcata</taxon>
        <taxon>Unidentata</taxon>
        <taxon>Episquamata</taxon>
        <taxon>Toxicofera</taxon>
        <taxon>Serpentes</taxon>
        <taxon>Colubroidea</taxon>
        <taxon>Colubridae</taxon>
        <taxon>Natricinae</taxon>
        <taxon>Thamnophis</taxon>
    </lineage>
</organism>
<dbReference type="OrthoDB" id="6515930at2759"/>
<dbReference type="InterPro" id="IPR001452">
    <property type="entry name" value="SH3_domain"/>
</dbReference>
<dbReference type="SUPFAM" id="SSF57184">
    <property type="entry name" value="Growth factor receptor domain"/>
    <property type="match status" value="1"/>
</dbReference>
<dbReference type="PANTHER" id="PTHR24046">
    <property type="entry name" value="SIGNAL PEPTIDE, CUB AND EGF-LIKE DOMAIN-CONTAINING"/>
    <property type="match status" value="1"/>
</dbReference>
<name>A0A6I9X9R9_9SAUR</name>
<dbReference type="PANTHER" id="PTHR24046:SF5">
    <property type="entry name" value="EGF-LIKE DOMAIN-CONTAINING PROTEIN"/>
    <property type="match status" value="1"/>
</dbReference>
<dbReference type="Proteomes" id="UP000504617">
    <property type="component" value="Unplaced"/>
</dbReference>
<dbReference type="InterPro" id="IPR011641">
    <property type="entry name" value="Tyr-kin_ephrin_A/B_rcpt-like"/>
</dbReference>
<dbReference type="Gene3D" id="2.10.50.10">
    <property type="entry name" value="Tumor Necrosis Factor Receptor, subunit A, domain 2"/>
    <property type="match status" value="2"/>
</dbReference>
<dbReference type="SUPFAM" id="SSF50044">
    <property type="entry name" value="SH3-domain"/>
    <property type="match status" value="1"/>
</dbReference>
<accession>A0A6I9X9R9</accession>